<feature type="region of interest" description="Disordered" evidence="1">
    <location>
        <begin position="557"/>
        <end position="576"/>
    </location>
</feature>
<proteinExistence type="predicted"/>
<feature type="chain" id="PRO_5035234516" description="ER membrane protein complex subunit 1" evidence="3">
    <location>
        <begin position="17"/>
        <end position="576"/>
    </location>
</feature>
<organism evidence="4 5">
    <name type="scientific">Pelagomonas calceolata</name>
    <dbReference type="NCBI Taxonomy" id="35677"/>
    <lineage>
        <taxon>Eukaryota</taxon>
        <taxon>Sar</taxon>
        <taxon>Stramenopiles</taxon>
        <taxon>Ochrophyta</taxon>
        <taxon>Pelagophyceae</taxon>
        <taxon>Pelagomonadales</taxon>
        <taxon>Pelagomonadaceae</taxon>
        <taxon>Pelagomonas</taxon>
    </lineage>
</organism>
<dbReference type="Proteomes" id="UP000789595">
    <property type="component" value="Unassembled WGS sequence"/>
</dbReference>
<keyword evidence="5" id="KW-1185">Reference proteome</keyword>
<accession>A0A8J2SGY1</accession>
<name>A0A8J2SGY1_9STRA</name>
<protein>
    <recommendedName>
        <fullName evidence="6">ER membrane protein complex subunit 1</fullName>
    </recommendedName>
</protein>
<sequence length="576" mass="62590">MLRLLLFVSIWATAYGGKQDRSFAQISIDGPVDAQPNKGSALDQEIQALDELIKAQQKKLAALGALRKAGTAPPDDDEGTCAALREASRELACGSNEKRRREAPKDVDDVLVMRGEITASSIYEVLPFRTRARPSPQPMRRKRGHQQTRAPRYDYVNILVVVAPDGKATFHESGGAVVATIDLEQKNVKTLAFDGGDQPLLATANDDGVRLHNLTLWRGERVIAGRRPRYVYDDEAPPPPIPEPSTRTASGLGLVIGREVDLVPLPMQVATKKGLVEKPSPPKLVTVFPWRSVGAHIATLDEGGRFILWTRNGTQRGSLNLTASSLTRAGSTFAAASDNVVRFVSAGRWQTMAVECRGPPALVSDVVFDPLRPELVHVAYETGVILTFRKPPVYDYDDVVQERQCRLAGKLPQTPHISSVKLAAVRGFLISSSSTHIAVHNTSSSSPEHYYLVGAKAVSPKKARDLRATVVSGMYAPEVVLAFREDAQIKVYESLLKHEPPLPADVAWMRVPILLIGLVVVFGVQVFRGGGGGGRRRGRGGLSPSDMDRLNQMAGLMGDNRGFGSPAARGRDFPPY</sequence>
<evidence type="ECO:0000256" key="2">
    <source>
        <dbReference type="SAM" id="Phobius"/>
    </source>
</evidence>
<dbReference type="AlphaFoldDB" id="A0A8J2SGY1"/>
<dbReference type="SUPFAM" id="SSF50978">
    <property type="entry name" value="WD40 repeat-like"/>
    <property type="match status" value="1"/>
</dbReference>
<keyword evidence="2" id="KW-0812">Transmembrane</keyword>
<evidence type="ECO:0000256" key="3">
    <source>
        <dbReference type="SAM" id="SignalP"/>
    </source>
</evidence>
<evidence type="ECO:0000256" key="1">
    <source>
        <dbReference type="SAM" id="MobiDB-lite"/>
    </source>
</evidence>
<reference evidence="4" key="1">
    <citation type="submission" date="2021-11" db="EMBL/GenBank/DDBJ databases">
        <authorList>
            <consortium name="Genoscope - CEA"/>
            <person name="William W."/>
        </authorList>
    </citation>
    <scope>NUCLEOTIDE SEQUENCE</scope>
</reference>
<dbReference type="OrthoDB" id="197479at2759"/>
<feature type="signal peptide" evidence="3">
    <location>
        <begin position="1"/>
        <end position="16"/>
    </location>
</feature>
<keyword evidence="2" id="KW-0472">Membrane</keyword>
<evidence type="ECO:0000313" key="4">
    <source>
        <dbReference type="EMBL" id="CAH0369993.1"/>
    </source>
</evidence>
<keyword evidence="3" id="KW-0732">Signal</keyword>
<comment type="caution">
    <text evidence="4">The sequence shown here is derived from an EMBL/GenBank/DDBJ whole genome shotgun (WGS) entry which is preliminary data.</text>
</comment>
<evidence type="ECO:0008006" key="6">
    <source>
        <dbReference type="Google" id="ProtNLM"/>
    </source>
</evidence>
<evidence type="ECO:0000313" key="5">
    <source>
        <dbReference type="Proteomes" id="UP000789595"/>
    </source>
</evidence>
<keyword evidence="2" id="KW-1133">Transmembrane helix</keyword>
<gene>
    <name evidence="4" type="ORF">PECAL_2P31400</name>
</gene>
<feature type="transmembrane region" description="Helical" evidence="2">
    <location>
        <begin position="507"/>
        <end position="527"/>
    </location>
</feature>
<dbReference type="EMBL" id="CAKKNE010000002">
    <property type="protein sequence ID" value="CAH0369993.1"/>
    <property type="molecule type" value="Genomic_DNA"/>
</dbReference>
<dbReference type="InterPro" id="IPR036322">
    <property type="entry name" value="WD40_repeat_dom_sf"/>
</dbReference>